<protein>
    <recommendedName>
        <fullName evidence="3">Methyltransferase</fullName>
    </recommendedName>
</protein>
<dbReference type="RefSeq" id="WP_253886920.1">
    <property type="nucleotide sequence ID" value="NZ_BAAAVB010000013.1"/>
</dbReference>
<evidence type="ECO:0000313" key="1">
    <source>
        <dbReference type="EMBL" id="MCP2269935.1"/>
    </source>
</evidence>
<comment type="caution">
    <text evidence="1">The sequence shown here is derived from an EMBL/GenBank/DDBJ whole genome shotgun (WGS) entry which is preliminary data.</text>
</comment>
<name>A0ABT1IBB6_9PSEU</name>
<dbReference type="Proteomes" id="UP001205185">
    <property type="component" value="Unassembled WGS sequence"/>
</dbReference>
<gene>
    <name evidence="1" type="ORF">LV75_002436</name>
</gene>
<dbReference type="InterPro" id="IPR044053">
    <property type="entry name" value="AsaB-like"/>
</dbReference>
<evidence type="ECO:0000313" key="2">
    <source>
        <dbReference type="Proteomes" id="UP001205185"/>
    </source>
</evidence>
<organism evidence="1 2">
    <name type="scientific">Actinokineospora diospyrosa</name>
    <dbReference type="NCBI Taxonomy" id="103728"/>
    <lineage>
        <taxon>Bacteria</taxon>
        <taxon>Bacillati</taxon>
        <taxon>Actinomycetota</taxon>
        <taxon>Actinomycetes</taxon>
        <taxon>Pseudonocardiales</taxon>
        <taxon>Pseudonocardiaceae</taxon>
        <taxon>Actinokineospora</taxon>
    </lineage>
</organism>
<dbReference type="NCBIfam" id="NF041278">
    <property type="entry name" value="CmcJ_NvfI_EfuI"/>
    <property type="match status" value="1"/>
</dbReference>
<dbReference type="PANTHER" id="PTHR34598">
    <property type="entry name" value="BLL6449 PROTEIN"/>
    <property type="match status" value="1"/>
</dbReference>
<sequence>MTTATVRYLAPAWRHTDEIPVIADWATMAANTEAHPVQVHNARDAECDVETTGFQRIAHTTATDFRDRFAVERGYLSEVAGLVQRHTGADRVVATHHFIRWGDPEDFEAGYAGFLHGDKPLIDPAGYSWDRVDRLGLAIDRDQGWDFAWYNTWQPVDRPAIRNPLTFIDAGTVTPDDLRLYSYDGAGERNLETVPLRAQAHRFYYFPDLDTDELVLFKQLETRPGRTPTCLHSAIDAPVPAETPLRRSIEVRWMCVFAA</sequence>
<proteinExistence type="predicted"/>
<dbReference type="EMBL" id="JAMTCO010000006">
    <property type="protein sequence ID" value="MCP2269935.1"/>
    <property type="molecule type" value="Genomic_DNA"/>
</dbReference>
<dbReference type="PANTHER" id="PTHR34598:SF3">
    <property type="entry name" value="OXIDOREDUCTASE AN1597"/>
    <property type="match status" value="1"/>
</dbReference>
<keyword evidence="2" id="KW-1185">Reference proteome</keyword>
<evidence type="ECO:0008006" key="3">
    <source>
        <dbReference type="Google" id="ProtNLM"/>
    </source>
</evidence>
<reference evidence="1 2" key="1">
    <citation type="submission" date="2022-06" db="EMBL/GenBank/DDBJ databases">
        <title>Genomic Encyclopedia of Archaeal and Bacterial Type Strains, Phase II (KMG-II): from individual species to whole genera.</title>
        <authorList>
            <person name="Goeker M."/>
        </authorList>
    </citation>
    <scope>NUCLEOTIDE SEQUENCE [LARGE SCALE GENOMIC DNA]</scope>
    <source>
        <strain evidence="1 2">DSM 44255</strain>
    </source>
</reference>
<accession>A0ABT1IBB6</accession>